<comment type="subcellular location">
    <subcellularLocation>
        <location evidence="1">Nucleus</location>
    </subcellularLocation>
</comment>
<evidence type="ECO:0000256" key="4">
    <source>
        <dbReference type="ARBA" id="ARBA00023242"/>
    </source>
</evidence>
<dbReference type="InterPro" id="IPR011598">
    <property type="entry name" value="bHLH_dom"/>
</dbReference>
<dbReference type="EMBL" id="JADFTS010000002">
    <property type="protein sequence ID" value="KAF9618117.1"/>
    <property type="molecule type" value="Genomic_DNA"/>
</dbReference>
<dbReference type="GO" id="GO:0000976">
    <property type="term" value="F:transcription cis-regulatory region binding"/>
    <property type="evidence" value="ECO:0007669"/>
    <property type="project" value="UniProtKB-ARBA"/>
</dbReference>
<dbReference type="InterPro" id="IPR059002">
    <property type="entry name" value="IBH1_N"/>
</dbReference>
<feature type="domain" description="BHLH" evidence="5">
    <location>
        <begin position="87"/>
        <end position="136"/>
    </location>
</feature>
<keyword evidence="7" id="KW-1185">Reference proteome</keyword>
<dbReference type="Proteomes" id="UP000631114">
    <property type="component" value="Unassembled WGS sequence"/>
</dbReference>
<dbReference type="CDD" id="cd11444">
    <property type="entry name" value="bHLH_AtIBH1_like"/>
    <property type="match status" value="1"/>
</dbReference>
<dbReference type="GO" id="GO:0046983">
    <property type="term" value="F:protein dimerization activity"/>
    <property type="evidence" value="ECO:0007669"/>
    <property type="project" value="InterPro"/>
</dbReference>
<gene>
    <name evidence="6" type="ORF">IFM89_000076</name>
</gene>
<keyword evidence="4" id="KW-0539">Nucleus</keyword>
<dbReference type="InterPro" id="IPR044549">
    <property type="entry name" value="bHLH_AtIBH1-like"/>
</dbReference>
<dbReference type="SUPFAM" id="SSF47459">
    <property type="entry name" value="HLH, helix-loop-helix DNA-binding domain"/>
    <property type="match status" value="1"/>
</dbReference>
<dbReference type="PROSITE" id="PS50888">
    <property type="entry name" value="BHLH"/>
    <property type="match status" value="1"/>
</dbReference>
<dbReference type="InterPro" id="IPR044660">
    <property type="entry name" value="IBH1-like"/>
</dbReference>
<name>A0A835IKG9_9MAGN</name>
<evidence type="ECO:0000256" key="2">
    <source>
        <dbReference type="ARBA" id="ARBA00023015"/>
    </source>
</evidence>
<reference evidence="6 7" key="1">
    <citation type="submission" date="2020-10" db="EMBL/GenBank/DDBJ databases">
        <title>The Coptis chinensis genome and diversification of protoberbering-type alkaloids.</title>
        <authorList>
            <person name="Wang B."/>
            <person name="Shu S."/>
            <person name="Song C."/>
            <person name="Liu Y."/>
        </authorList>
    </citation>
    <scope>NUCLEOTIDE SEQUENCE [LARGE SCALE GENOMIC DNA]</scope>
    <source>
        <strain evidence="6">HL-2020</strain>
        <tissue evidence="6">Leaf</tissue>
    </source>
</reference>
<evidence type="ECO:0000313" key="7">
    <source>
        <dbReference type="Proteomes" id="UP000631114"/>
    </source>
</evidence>
<proteinExistence type="predicted"/>
<dbReference type="OrthoDB" id="1647165at2759"/>
<keyword evidence="2" id="KW-0805">Transcription regulation</keyword>
<dbReference type="PANTHER" id="PTHR33124">
    <property type="entry name" value="TRANSCRIPTION FACTOR IBH1-LIKE 1"/>
    <property type="match status" value="1"/>
</dbReference>
<dbReference type="PANTHER" id="PTHR33124:SF12">
    <property type="entry name" value="TRANSCRIPTION FACTOR BHLH148"/>
    <property type="match status" value="1"/>
</dbReference>
<accession>A0A835IKG9</accession>
<dbReference type="GO" id="GO:0006355">
    <property type="term" value="P:regulation of DNA-templated transcription"/>
    <property type="evidence" value="ECO:0007669"/>
    <property type="project" value="InterPro"/>
</dbReference>
<dbReference type="AlphaFoldDB" id="A0A835IKG9"/>
<sequence>MKNQTTTTRWKTDFQQQLYSSKLLQAISHVRRNPSPNARTVRQVADRALAVAAKGRTRWSQAILKNKLKLNFKKRKNKPRLVAMHNKKKHGLNLLPKKKIPALQQRVNVLGKLVPGCRKESFPVILEEATDYIAALEMQIRAMTALANLLSSTPVDMVPVGGMVQFGASQPADSGPVL</sequence>
<keyword evidence="3" id="KW-0804">Transcription</keyword>
<comment type="caution">
    <text evidence="6">The sequence shown here is derived from an EMBL/GenBank/DDBJ whole genome shotgun (WGS) entry which is preliminary data.</text>
</comment>
<evidence type="ECO:0000256" key="1">
    <source>
        <dbReference type="ARBA" id="ARBA00004123"/>
    </source>
</evidence>
<evidence type="ECO:0000313" key="6">
    <source>
        <dbReference type="EMBL" id="KAF9618117.1"/>
    </source>
</evidence>
<dbReference type="GO" id="GO:0005634">
    <property type="term" value="C:nucleus"/>
    <property type="evidence" value="ECO:0007669"/>
    <property type="project" value="UniProtKB-SubCell"/>
</dbReference>
<evidence type="ECO:0000259" key="5">
    <source>
        <dbReference type="PROSITE" id="PS50888"/>
    </source>
</evidence>
<organism evidence="6 7">
    <name type="scientific">Coptis chinensis</name>
    <dbReference type="NCBI Taxonomy" id="261450"/>
    <lineage>
        <taxon>Eukaryota</taxon>
        <taxon>Viridiplantae</taxon>
        <taxon>Streptophyta</taxon>
        <taxon>Embryophyta</taxon>
        <taxon>Tracheophyta</taxon>
        <taxon>Spermatophyta</taxon>
        <taxon>Magnoliopsida</taxon>
        <taxon>Ranunculales</taxon>
        <taxon>Ranunculaceae</taxon>
        <taxon>Coptidoideae</taxon>
        <taxon>Coptis</taxon>
    </lineage>
</organism>
<dbReference type="Pfam" id="PF26576">
    <property type="entry name" value="IBH1_N"/>
    <property type="match status" value="1"/>
</dbReference>
<dbReference type="InterPro" id="IPR036638">
    <property type="entry name" value="HLH_DNA-bd_sf"/>
</dbReference>
<evidence type="ECO:0000256" key="3">
    <source>
        <dbReference type="ARBA" id="ARBA00023163"/>
    </source>
</evidence>
<protein>
    <recommendedName>
        <fullName evidence="5">BHLH domain-containing protein</fullName>
    </recommendedName>
</protein>